<feature type="transmembrane region" description="Helical" evidence="1">
    <location>
        <begin position="260"/>
        <end position="281"/>
    </location>
</feature>
<dbReference type="Proteomes" id="UP000537126">
    <property type="component" value="Unassembled WGS sequence"/>
</dbReference>
<name>A0A846MSJ2_9BACT</name>
<evidence type="ECO:0000313" key="3">
    <source>
        <dbReference type="Proteomes" id="UP000537126"/>
    </source>
</evidence>
<dbReference type="AlphaFoldDB" id="A0A846MSJ2"/>
<comment type="caution">
    <text evidence="2">The sequence shown here is derived from an EMBL/GenBank/DDBJ whole genome shotgun (WGS) entry which is preliminary data.</text>
</comment>
<keyword evidence="3" id="KW-1185">Reference proteome</keyword>
<feature type="transmembrane region" description="Helical" evidence="1">
    <location>
        <begin position="395"/>
        <end position="415"/>
    </location>
</feature>
<keyword evidence="1" id="KW-0812">Transmembrane</keyword>
<feature type="transmembrane region" description="Helical" evidence="1">
    <location>
        <begin position="121"/>
        <end position="141"/>
    </location>
</feature>
<feature type="transmembrane region" description="Helical" evidence="1">
    <location>
        <begin position="16"/>
        <end position="34"/>
    </location>
</feature>
<organism evidence="2 3">
    <name type="scientific">Thermonema lapsum</name>
    <dbReference type="NCBI Taxonomy" id="28195"/>
    <lineage>
        <taxon>Bacteria</taxon>
        <taxon>Pseudomonadati</taxon>
        <taxon>Bacteroidota</taxon>
        <taxon>Cytophagia</taxon>
        <taxon>Cytophagales</taxon>
        <taxon>Thermonemataceae</taxon>
        <taxon>Thermonema</taxon>
    </lineage>
</organism>
<evidence type="ECO:0000313" key="2">
    <source>
        <dbReference type="EMBL" id="NIK74523.1"/>
    </source>
</evidence>
<protein>
    <submittedName>
        <fullName evidence="2">PST family polysaccharide transporter</fullName>
    </submittedName>
</protein>
<feature type="transmembrane region" description="Helical" evidence="1">
    <location>
        <begin position="220"/>
        <end position="240"/>
    </location>
</feature>
<evidence type="ECO:0000256" key="1">
    <source>
        <dbReference type="SAM" id="Phobius"/>
    </source>
</evidence>
<feature type="transmembrane region" description="Helical" evidence="1">
    <location>
        <begin position="301"/>
        <end position="319"/>
    </location>
</feature>
<keyword evidence="1" id="KW-0472">Membrane</keyword>
<proteinExistence type="predicted"/>
<feature type="transmembrane region" description="Helical" evidence="1">
    <location>
        <begin position="87"/>
        <end position="109"/>
    </location>
</feature>
<sequence>MRIDSQQQRWSVASHRYFWILLALGVKILFNFLISKQVALVFGEEGITVLMHFLNFVALLSFLPIEGVHRAWLSIAGKKPLQVNTELWIAAHFWDIAIFLVIIVVPTFFLRHFLSLFYFDALQYFGVLASILAYIFLHLFLQYFLWARSYVWYGMVNVLLSACSFLAVYWASRFGELSFVLTALAISYWLPLLLVVLMAAPPLPPLQKKWWLALYEDYQIYWQFILLALVGVLLDKLLAFEVRLWAVDTFGIIDTGYWQALVRVSELLVGMLLAFLAAAYYPMACQMPDGRSAWVYTVRQLRVAVPLVLVVMFLLWLSSEWWLALLYDAPFVRAAAWSHWQLTGDFFRMLSCWGALLLLARQSLMMYLVMQLLSVVVYLLSLASLYQLHAVEALPMAYAIEHLVYAAALYAYILWKRP</sequence>
<feature type="transmembrane region" description="Helical" evidence="1">
    <location>
        <begin position="177"/>
        <end position="200"/>
    </location>
</feature>
<dbReference type="RefSeq" id="WP_166920371.1">
    <property type="nucleotide sequence ID" value="NZ_JAASRN010000003.1"/>
</dbReference>
<feature type="transmembrane region" description="Helical" evidence="1">
    <location>
        <begin position="339"/>
        <end position="360"/>
    </location>
</feature>
<keyword evidence="1" id="KW-1133">Transmembrane helix</keyword>
<feature type="transmembrane region" description="Helical" evidence="1">
    <location>
        <begin position="46"/>
        <end position="66"/>
    </location>
</feature>
<reference evidence="2 3" key="1">
    <citation type="submission" date="2020-03" db="EMBL/GenBank/DDBJ databases">
        <title>Genomic Encyclopedia of Type Strains, Phase IV (KMG-IV): sequencing the most valuable type-strain genomes for metagenomic binning, comparative biology and taxonomic classification.</title>
        <authorList>
            <person name="Goeker M."/>
        </authorList>
    </citation>
    <scope>NUCLEOTIDE SEQUENCE [LARGE SCALE GENOMIC DNA]</scope>
    <source>
        <strain evidence="2 3">DSM 5718</strain>
    </source>
</reference>
<feature type="transmembrane region" description="Helical" evidence="1">
    <location>
        <begin position="150"/>
        <end position="171"/>
    </location>
</feature>
<dbReference type="EMBL" id="JAASRN010000003">
    <property type="protein sequence ID" value="NIK74523.1"/>
    <property type="molecule type" value="Genomic_DNA"/>
</dbReference>
<feature type="transmembrane region" description="Helical" evidence="1">
    <location>
        <begin position="367"/>
        <end position="389"/>
    </location>
</feature>
<accession>A0A846MSJ2</accession>
<gene>
    <name evidence="2" type="ORF">FHS56_002048</name>
</gene>